<dbReference type="GO" id="GO:0008270">
    <property type="term" value="F:zinc ion binding"/>
    <property type="evidence" value="ECO:0007669"/>
    <property type="project" value="InterPro"/>
</dbReference>
<feature type="active site" description="Proton donor/acceptor" evidence="3">
    <location>
        <position position="317"/>
    </location>
</feature>
<keyword evidence="2" id="KW-0325">Glycoprotein</keyword>
<dbReference type="GO" id="GO:0005615">
    <property type="term" value="C:extracellular space"/>
    <property type="evidence" value="ECO:0007669"/>
    <property type="project" value="TreeGrafter"/>
</dbReference>
<dbReference type="PROSITE" id="PS00132">
    <property type="entry name" value="CARBOXYPEPT_ZN_1"/>
    <property type="match status" value="1"/>
</dbReference>
<dbReference type="PANTHER" id="PTHR11532:SF57">
    <property type="entry name" value="CARBOXYPEPTIDASE D, B"/>
    <property type="match status" value="1"/>
</dbReference>
<dbReference type="InterPro" id="IPR000834">
    <property type="entry name" value="Peptidase_M14"/>
</dbReference>
<evidence type="ECO:0000256" key="2">
    <source>
        <dbReference type="ARBA" id="ARBA00023180"/>
    </source>
</evidence>
<dbReference type="InterPro" id="IPR008969">
    <property type="entry name" value="CarboxyPept-like_regulatory"/>
</dbReference>
<evidence type="ECO:0000259" key="4">
    <source>
        <dbReference type="PROSITE" id="PS52035"/>
    </source>
</evidence>
<name>A0A7V4E2I9_UNCW3</name>
<dbReference type="PROSITE" id="PS52035">
    <property type="entry name" value="PEPTIDASE_M14"/>
    <property type="match status" value="1"/>
</dbReference>
<organism evidence="5">
    <name type="scientific">candidate division WOR-3 bacterium</name>
    <dbReference type="NCBI Taxonomy" id="2052148"/>
    <lineage>
        <taxon>Bacteria</taxon>
        <taxon>Bacteria division WOR-3</taxon>
    </lineage>
</organism>
<dbReference type="SUPFAM" id="SSF49464">
    <property type="entry name" value="Carboxypeptidase regulatory domain-like"/>
    <property type="match status" value="1"/>
</dbReference>
<dbReference type="GO" id="GO:0004181">
    <property type="term" value="F:metallocarboxypeptidase activity"/>
    <property type="evidence" value="ECO:0007669"/>
    <property type="project" value="InterPro"/>
</dbReference>
<evidence type="ECO:0000313" key="5">
    <source>
        <dbReference type="EMBL" id="HGK63062.1"/>
    </source>
</evidence>
<dbReference type="GO" id="GO:0016485">
    <property type="term" value="P:protein processing"/>
    <property type="evidence" value="ECO:0007669"/>
    <property type="project" value="TreeGrafter"/>
</dbReference>
<sequence>MGYFLLLLIFAFNSQRLIRVEIKDYSDIIKISEMGLDIINREEKFLFILTNDEGFLKLKKAGYKIAIISEDYEERIREISLQYPTFEEVLRELDSLQRSYPEISKLETLGSVNNYPIIAMKITDNPLIEEEEPEIRFTGCHHGNEKISTVICLYYIKRLLSEYYENPLINYLVNNREIWIIPILNPDGYVRNRRYNHNNVDLNRDYGYMWAGSGNSPAPFSQVETKLMRELSLKNNFSFSFDYHSAASYVNYLWDFHKKDPPDSNYIIYLSQNYADSTYGSSTTRLIPINGYDWYMVRGSSQDYLFGNFGTLAWTIETQQPTSPSQIDSICEANYRAILYILRIMGKGIKGKVVDSLNNTPIPAVITFYSPKRWHVYNDPYLGDFYKPLPEGRYSLKVYSVGYKPKIIEDIYVPSDTSAEILIKLIPQEEPIGFATRLYYVKRTIQDSANPTLTTDCLGPPDSLFYSLCFGGEIVLELEKKWPLRNGNGIDFIVYEAPVDGDEFYDCYVSLDLSNWYYLGRGLGTSGFDLSNSPLDSVYYIKIVDVNSGSNNLPYAGFDLDGLTYFLRGSGIAYNNIDKNFQYNKLRIFNYLGQEIKNKELNSLNRGIYFINKNGKIKKIIKIK</sequence>
<protein>
    <submittedName>
        <fullName evidence="5">DUF2817 domain-containing protein</fullName>
    </submittedName>
</protein>
<dbReference type="Gene3D" id="3.40.630.10">
    <property type="entry name" value="Zn peptidases"/>
    <property type="match status" value="1"/>
</dbReference>
<comment type="caution">
    <text evidence="5">The sequence shown here is derived from an EMBL/GenBank/DDBJ whole genome shotgun (WGS) entry which is preliminary data.</text>
</comment>
<evidence type="ECO:0000256" key="3">
    <source>
        <dbReference type="PROSITE-ProRule" id="PRU01379"/>
    </source>
</evidence>
<dbReference type="InterPro" id="IPR050753">
    <property type="entry name" value="Peptidase_M14_domain"/>
</dbReference>
<dbReference type="EMBL" id="DTDR01000014">
    <property type="protein sequence ID" value="HGK63062.1"/>
    <property type="molecule type" value="Genomic_DNA"/>
</dbReference>
<feature type="domain" description="Peptidase M14" evidence="4">
    <location>
        <begin position="82"/>
        <end position="345"/>
    </location>
</feature>
<proteinExistence type="inferred from homology"/>
<gene>
    <name evidence="5" type="ORF">ENU74_00455</name>
</gene>
<dbReference type="AlphaFoldDB" id="A0A7V4E2I9"/>
<dbReference type="PANTHER" id="PTHR11532">
    <property type="entry name" value="PROTEASE M14 CARBOXYPEPTIDASE"/>
    <property type="match status" value="1"/>
</dbReference>
<dbReference type="SMART" id="SM00631">
    <property type="entry name" value="Zn_pept"/>
    <property type="match status" value="1"/>
</dbReference>
<dbReference type="Pfam" id="PF00246">
    <property type="entry name" value="Peptidase_M14"/>
    <property type="match status" value="1"/>
</dbReference>
<evidence type="ECO:0000256" key="1">
    <source>
        <dbReference type="ARBA" id="ARBA00005988"/>
    </source>
</evidence>
<reference evidence="5" key="1">
    <citation type="journal article" date="2020" name="mSystems">
        <title>Genome- and Community-Level Interaction Insights into Carbon Utilization and Element Cycling Functions of Hydrothermarchaeota in Hydrothermal Sediment.</title>
        <authorList>
            <person name="Zhou Z."/>
            <person name="Liu Y."/>
            <person name="Xu W."/>
            <person name="Pan J."/>
            <person name="Luo Z.H."/>
            <person name="Li M."/>
        </authorList>
    </citation>
    <scope>NUCLEOTIDE SEQUENCE [LARGE SCALE GENOMIC DNA]</scope>
    <source>
        <strain evidence="5">SpSt-697</strain>
    </source>
</reference>
<comment type="similarity">
    <text evidence="1 3">Belongs to the peptidase M14 family.</text>
</comment>
<dbReference type="InterPro" id="IPR057246">
    <property type="entry name" value="CARBOXYPEPT_ZN_1"/>
</dbReference>
<dbReference type="GO" id="GO:0006518">
    <property type="term" value="P:peptide metabolic process"/>
    <property type="evidence" value="ECO:0007669"/>
    <property type="project" value="TreeGrafter"/>
</dbReference>
<dbReference type="Gene3D" id="2.60.40.1120">
    <property type="entry name" value="Carboxypeptidase-like, regulatory domain"/>
    <property type="match status" value="1"/>
</dbReference>
<dbReference type="SUPFAM" id="SSF53187">
    <property type="entry name" value="Zn-dependent exopeptidases"/>
    <property type="match status" value="1"/>
</dbReference>
<accession>A0A7V4E2I9</accession>